<evidence type="ECO:0000256" key="6">
    <source>
        <dbReference type="ARBA" id="ARBA00022679"/>
    </source>
</evidence>
<comment type="subunit">
    <text evidence="2">Monomer.</text>
</comment>
<evidence type="ECO:0000313" key="18">
    <source>
        <dbReference type="Proteomes" id="UP000007490"/>
    </source>
</evidence>
<evidence type="ECO:0000259" key="16">
    <source>
        <dbReference type="PROSITE" id="PS51165"/>
    </source>
</evidence>
<dbReference type="PANTHER" id="PTHR14911">
    <property type="entry name" value="THUMP DOMAIN-CONTAINING"/>
    <property type="match status" value="1"/>
</dbReference>
<dbReference type="Gene3D" id="3.40.50.150">
    <property type="entry name" value="Vaccinia Virus protein VP39"/>
    <property type="match status" value="1"/>
</dbReference>
<evidence type="ECO:0000313" key="17">
    <source>
        <dbReference type="EMBL" id="ADZ10578.1"/>
    </source>
</evidence>
<dbReference type="PANTHER" id="PTHR14911:SF13">
    <property type="entry name" value="TRNA (GUANINE(6)-N2)-METHYLTRANSFERASE THUMP3"/>
    <property type="match status" value="1"/>
</dbReference>
<evidence type="ECO:0000256" key="13">
    <source>
        <dbReference type="ARBA" id="ARBA00066936"/>
    </source>
</evidence>
<dbReference type="InterPro" id="IPR053943">
    <property type="entry name" value="RlmKL-like_Mtase_CS"/>
</dbReference>
<keyword evidence="7" id="KW-0949">S-adenosyl-L-methionine</keyword>
<dbReference type="EMBL" id="CP002551">
    <property type="protein sequence ID" value="ADZ10578.1"/>
    <property type="molecule type" value="Genomic_DNA"/>
</dbReference>
<comment type="similarity">
    <text evidence="12">Belongs to the methyltransferase superfamily. Trm-G10 family.</text>
</comment>
<dbReference type="SUPFAM" id="SSF53335">
    <property type="entry name" value="S-adenosyl-L-methionine-dependent methyltransferases"/>
    <property type="match status" value="1"/>
</dbReference>
<keyword evidence="18" id="KW-1185">Reference proteome</keyword>
<dbReference type="CDD" id="cd02440">
    <property type="entry name" value="AdoMet_MTases"/>
    <property type="match status" value="1"/>
</dbReference>
<dbReference type="PROSITE" id="PS00092">
    <property type="entry name" value="N6_MTASE"/>
    <property type="match status" value="1"/>
</dbReference>
<evidence type="ECO:0000256" key="1">
    <source>
        <dbReference type="ARBA" id="ARBA00004496"/>
    </source>
</evidence>
<dbReference type="GeneID" id="10278831"/>
<gene>
    <name evidence="17" type="ordered locus">Metbo_2365</name>
</gene>
<dbReference type="InterPro" id="IPR004114">
    <property type="entry name" value="THUMP_dom"/>
</dbReference>
<dbReference type="GO" id="GO:0160101">
    <property type="term" value="F:tRNA (guanine(10)-N2)-dimethyltransferase activity"/>
    <property type="evidence" value="ECO:0007669"/>
    <property type="project" value="UniProtKB-EC"/>
</dbReference>
<keyword evidence="6" id="KW-0808">Transferase</keyword>
<reference evidence="18" key="1">
    <citation type="submission" date="2011-02" db="EMBL/GenBank/DDBJ databases">
        <title>Complete sequence of Methanobacterium sp. AL-21.</title>
        <authorList>
            <consortium name="US DOE Joint Genome Institute"/>
            <person name="Lucas S."/>
            <person name="Copeland A."/>
            <person name="Lapidus A."/>
            <person name="Cheng J.-F."/>
            <person name="Goodwin L."/>
            <person name="Pitluck S."/>
            <person name="Chertkov O."/>
            <person name="Detter J.C."/>
            <person name="Han C."/>
            <person name="Tapia R."/>
            <person name="Land M."/>
            <person name="Hauser L."/>
            <person name="Kyrpides N."/>
            <person name="Ivanova N."/>
            <person name="Mikhailova N."/>
            <person name="Pagani I."/>
            <person name="Cadillo-Quiroz H."/>
            <person name="Imachi H."/>
            <person name="Zinder S."/>
            <person name="Liu W."/>
            <person name="Woyke T."/>
        </authorList>
    </citation>
    <scope>NUCLEOTIDE SEQUENCE [LARGE SCALE GENOMIC DNA]</scope>
    <source>
        <strain evidence="18">AL-21</strain>
    </source>
</reference>
<comment type="catalytic activity">
    <reaction evidence="10">
        <text>guanosine(10) in tRNA + 2 S-adenosyl-L-methionine = N(2)-dimethylguanosine(10) in tRNA + 2 S-adenosyl-L-homocysteine + 2 H(+)</text>
        <dbReference type="Rhea" id="RHEA:43124"/>
        <dbReference type="Rhea" id="RHEA-COMP:10355"/>
        <dbReference type="Rhea" id="RHEA-COMP:10358"/>
        <dbReference type="ChEBI" id="CHEBI:15378"/>
        <dbReference type="ChEBI" id="CHEBI:57856"/>
        <dbReference type="ChEBI" id="CHEBI:59789"/>
        <dbReference type="ChEBI" id="CHEBI:74269"/>
        <dbReference type="ChEBI" id="CHEBI:74513"/>
        <dbReference type="EC" id="2.1.1.213"/>
    </reaction>
</comment>
<dbReference type="GO" id="GO:0005737">
    <property type="term" value="C:cytoplasm"/>
    <property type="evidence" value="ECO:0007669"/>
    <property type="project" value="UniProtKB-SubCell"/>
</dbReference>
<evidence type="ECO:0000256" key="10">
    <source>
        <dbReference type="ARBA" id="ARBA00051883"/>
    </source>
</evidence>
<evidence type="ECO:0000256" key="9">
    <source>
        <dbReference type="ARBA" id="ARBA00022884"/>
    </source>
</evidence>
<evidence type="ECO:0000256" key="12">
    <source>
        <dbReference type="ARBA" id="ARBA00061338"/>
    </source>
</evidence>
<comment type="function">
    <text evidence="11">Catalyzes the adenosylmethionine-dependent methylation of the exocyclic amino group (N(2)) of guanosine at position 10 of various tRNAs. Acts via a two-step process that leads to the formation of either N(2)-monomethyl (m(2)G) or N(2)-dimethylguanosine (m(2)(2)G).</text>
</comment>
<evidence type="ECO:0000256" key="11">
    <source>
        <dbReference type="ARBA" id="ARBA00054380"/>
    </source>
</evidence>
<dbReference type="Pfam" id="PF02926">
    <property type="entry name" value="THUMP"/>
    <property type="match status" value="1"/>
</dbReference>
<dbReference type="GO" id="GO:0000049">
    <property type="term" value="F:tRNA binding"/>
    <property type="evidence" value="ECO:0007669"/>
    <property type="project" value="UniProtKB-KW"/>
</dbReference>
<dbReference type="PROSITE" id="PS01261">
    <property type="entry name" value="UPF0020"/>
    <property type="match status" value="1"/>
</dbReference>
<dbReference type="FunFam" id="3.40.50.150:FF:000251">
    <property type="entry name" value="Putative RNA methylase"/>
    <property type="match status" value="1"/>
</dbReference>
<sequence>MEIVFIISQEHQTLPRAEIEAVLRAEEIPFNFKKQYEGILIVEVANEHEKYMERVGKRLSYTHELCKLLIETDKTSLNTDVGKVDWNGIITNDYVVRARRMDKTDKFDTSKIEIEIGGTINSIVEGSKVNLKDPDCFIRLIYLDEIVLLTQRIVKIDKKHFNNFKPHKRPFFYPGSMSPKLARCMVNLTEIKEDDTVLDPFCGTGGILIEAGILGAKLIGSDLDYKMVQGTKSNLEYCGFKNYKIFREDAKKIHLETRVNAIVTDPPYGISASTGGEDSTNLYSAALKNMDGLLKEKGKICMATPHYMDIKGLIKDTNFEIIEQHHIRMHKSLTRVISLLTKKNLSQKNLI</sequence>
<evidence type="ECO:0000256" key="5">
    <source>
        <dbReference type="ARBA" id="ARBA00022603"/>
    </source>
</evidence>
<dbReference type="EC" id="2.1.1.213" evidence="13"/>
<dbReference type="SUPFAM" id="SSF143437">
    <property type="entry name" value="THUMP domain-like"/>
    <property type="match status" value="1"/>
</dbReference>
<dbReference type="GO" id="GO:0030488">
    <property type="term" value="P:tRNA methylation"/>
    <property type="evidence" value="ECO:0007669"/>
    <property type="project" value="InterPro"/>
</dbReference>
<feature type="domain" description="THUMP" evidence="16">
    <location>
        <begin position="49"/>
        <end position="153"/>
    </location>
</feature>
<dbReference type="GO" id="GO:0160102">
    <property type="term" value="F:tRNA (guanine(10)-N2)-methyltransferase activity"/>
    <property type="evidence" value="ECO:0007669"/>
    <property type="project" value="InterPro"/>
</dbReference>
<evidence type="ECO:0000256" key="14">
    <source>
        <dbReference type="ARBA" id="ARBA00082665"/>
    </source>
</evidence>
<dbReference type="Gene3D" id="3.30.2130.30">
    <property type="match status" value="1"/>
</dbReference>
<reference evidence="17 18" key="2">
    <citation type="journal article" date="2014" name="Int. J. Syst. Evol. Microbiol.">
        <title>Methanobacterium paludis sp. nov. and a novel strain of Methanobacterium lacus isolated from northern peatlands.</title>
        <authorList>
            <person name="Cadillo-Quiroz H."/>
            <person name="Brauer S.L."/>
            <person name="Goodson N."/>
            <person name="Yavitt J.B."/>
            <person name="Zinder S.H."/>
        </authorList>
    </citation>
    <scope>NUCLEOTIDE SEQUENCE [LARGE SCALE GENOMIC DNA]</scope>
    <source>
        <strain evidence="17 18">AL-21</strain>
    </source>
</reference>
<evidence type="ECO:0000256" key="8">
    <source>
        <dbReference type="ARBA" id="ARBA00022694"/>
    </source>
</evidence>
<dbReference type="HOGENOM" id="CLU_057819_1_0_2"/>
<dbReference type="RefSeq" id="WP_013645929.1">
    <property type="nucleotide sequence ID" value="NC_015216.1"/>
</dbReference>
<dbReference type="CDD" id="cd11715">
    <property type="entry name" value="THUMP_AdoMetMT"/>
    <property type="match status" value="1"/>
</dbReference>
<organism evidence="17 18">
    <name type="scientific">Methanobacterium lacus (strain AL-21)</name>
    <dbReference type="NCBI Taxonomy" id="877455"/>
    <lineage>
        <taxon>Archaea</taxon>
        <taxon>Methanobacteriati</taxon>
        <taxon>Methanobacteriota</taxon>
        <taxon>Methanomada group</taxon>
        <taxon>Methanobacteria</taxon>
        <taxon>Methanobacteriales</taxon>
        <taxon>Methanobacteriaceae</taxon>
        <taxon>Methanobacterium</taxon>
    </lineage>
</organism>
<dbReference type="Proteomes" id="UP000007490">
    <property type="component" value="Chromosome"/>
</dbReference>
<keyword evidence="9 15" id="KW-0694">RNA-binding</keyword>
<dbReference type="KEGG" id="mel:Metbo_2365"/>
<proteinExistence type="inferred from homology"/>
<dbReference type="eggNOG" id="arCOG00047">
    <property type="taxonomic scope" value="Archaea"/>
</dbReference>
<accession>F0T671</accession>
<protein>
    <recommendedName>
        <fullName evidence="13">tRNA (guanine(10)-N(2))-dimethyltransferase</fullName>
        <ecNumber evidence="13">2.1.1.213</ecNumber>
    </recommendedName>
    <alternativeName>
        <fullName evidence="14">tRNA:G10 dimethyltransferase</fullName>
    </alternativeName>
</protein>
<evidence type="ECO:0000256" key="15">
    <source>
        <dbReference type="PROSITE-ProRule" id="PRU00529"/>
    </source>
</evidence>
<evidence type="ECO:0000256" key="3">
    <source>
        <dbReference type="ARBA" id="ARBA00022490"/>
    </source>
</evidence>
<evidence type="ECO:0000256" key="7">
    <source>
        <dbReference type="ARBA" id="ARBA00022691"/>
    </source>
</evidence>
<keyword evidence="8" id="KW-0819">tRNA processing</keyword>
<dbReference type="InterPro" id="IPR029063">
    <property type="entry name" value="SAM-dependent_MTases_sf"/>
</dbReference>
<dbReference type="AlphaFoldDB" id="F0T671"/>
<dbReference type="SMART" id="SM00981">
    <property type="entry name" value="THUMP"/>
    <property type="match status" value="1"/>
</dbReference>
<evidence type="ECO:0000256" key="4">
    <source>
        <dbReference type="ARBA" id="ARBA00022555"/>
    </source>
</evidence>
<dbReference type="Pfam" id="PF01170">
    <property type="entry name" value="UPF0020"/>
    <property type="match status" value="1"/>
</dbReference>
<dbReference type="PROSITE" id="PS51165">
    <property type="entry name" value="THUMP"/>
    <property type="match status" value="1"/>
</dbReference>
<dbReference type="InterPro" id="IPR002052">
    <property type="entry name" value="DNA_methylase_N6_adenine_CS"/>
</dbReference>
<dbReference type="InterPro" id="IPR005885">
    <property type="entry name" value="TrmG10"/>
</dbReference>
<dbReference type="InterPro" id="IPR000241">
    <property type="entry name" value="RlmKL-like_Mtase"/>
</dbReference>
<keyword evidence="5" id="KW-0489">Methyltransferase</keyword>
<name>F0T671_METLA</name>
<keyword evidence="3" id="KW-0963">Cytoplasm</keyword>
<dbReference type="PRINTS" id="PR00507">
    <property type="entry name" value="N12N6MTFRASE"/>
</dbReference>
<dbReference type="NCBIfam" id="TIGR01177">
    <property type="entry name" value="TIGR01177 family methyltransferase"/>
    <property type="match status" value="1"/>
</dbReference>
<evidence type="ECO:0000256" key="2">
    <source>
        <dbReference type="ARBA" id="ARBA00011245"/>
    </source>
</evidence>
<dbReference type="STRING" id="877455.Metbo_2365"/>
<dbReference type="OrthoDB" id="7080at2157"/>
<comment type="subcellular location">
    <subcellularLocation>
        <location evidence="1">Cytoplasm</location>
    </subcellularLocation>
</comment>
<keyword evidence="4" id="KW-0820">tRNA-binding</keyword>